<dbReference type="PANTHER" id="PTHR40697">
    <property type="entry name" value="ACETOIN CATABOLISM PROTEIN X"/>
    <property type="match status" value="1"/>
</dbReference>
<keyword evidence="2" id="KW-1185">Reference proteome</keyword>
<proteinExistence type="predicted"/>
<accession>A0ABS4G4C0</accession>
<dbReference type="RefSeq" id="WP_209459591.1">
    <property type="nucleotide sequence ID" value="NZ_JAGGKC010000014.1"/>
</dbReference>
<dbReference type="InterPro" id="IPR017438">
    <property type="entry name" value="ATP-NAD_kinase_N"/>
</dbReference>
<dbReference type="InterPro" id="IPR016064">
    <property type="entry name" value="NAD/diacylglycerol_kinase_sf"/>
</dbReference>
<evidence type="ECO:0000313" key="1">
    <source>
        <dbReference type="EMBL" id="MBP1919392.1"/>
    </source>
</evidence>
<dbReference type="InterPro" id="IPR002504">
    <property type="entry name" value="NADK"/>
</dbReference>
<dbReference type="PANTHER" id="PTHR40697:SF3">
    <property type="entry name" value="ACETOIN CATABOLISM PROTEIN X"/>
    <property type="match status" value="1"/>
</dbReference>
<reference evidence="1 2" key="1">
    <citation type="submission" date="2021-03" db="EMBL/GenBank/DDBJ databases">
        <title>Genomic Encyclopedia of Type Strains, Phase IV (KMG-IV): sequencing the most valuable type-strain genomes for metagenomic binning, comparative biology and taxonomic classification.</title>
        <authorList>
            <person name="Goeker M."/>
        </authorList>
    </citation>
    <scope>NUCLEOTIDE SEQUENCE [LARGE SCALE GENOMIC DNA]</scope>
    <source>
        <strain evidence="1 2">DSM 6139</strain>
    </source>
</reference>
<comment type="caution">
    <text evidence="1">The sequence shown here is derived from an EMBL/GenBank/DDBJ whole genome shotgun (WGS) entry which is preliminary data.</text>
</comment>
<evidence type="ECO:0000313" key="2">
    <source>
        <dbReference type="Proteomes" id="UP001519271"/>
    </source>
</evidence>
<organism evidence="1 2">
    <name type="scientific">Youngiibacter multivorans</name>
    <dbReference type="NCBI Taxonomy" id="937251"/>
    <lineage>
        <taxon>Bacteria</taxon>
        <taxon>Bacillati</taxon>
        <taxon>Bacillota</taxon>
        <taxon>Clostridia</taxon>
        <taxon>Eubacteriales</taxon>
        <taxon>Clostridiaceae</taxon>
        <taxon>Youngiibacter</taxon>
    </lineage>
</organism>
<keyword evidence="1" id="KW-0808">Transferase</keyword>
<dbReference type="Pfam" id="PF01513">
    <property type="entry name" value="NAD_kinase"/>
    <property type="match status" value="1"/>
</dbReference>
<dbReference type="Proteomes" id="UP001519271">
    <property type="component" value="Unassembled WGS sequence"/>
</dbReference>
<dbReference type="InterPro" id="IPR011391">
    <property type="entry name" value="AcoX_kinase"/>
</dbReference>
<dbReference type="InterPro" id="IPR039065">
    <property type="entry name" value="AcoX-like"/>
</dbReference>
<dbReference type="PIRSF" id="PIRSF018567">
    <property type="entry name" value="AcoX"/>
    <property type="match status" value="1"/>
</dbReference>
<dbReference type="GO" id="GO:0016301">
    <property type="term" value="F:kinase activity"/>
    <property type="evidence" value="ECO:0007669"/>
    <property type="project" value="UniProtKB-KW"/>
</dbReference>
<name>A0ABS4G4C0_9CLOT</name>
<protein>
    <submittedName>
        <fullName evidence="1">Polyphosphate/ATP-dependent NAD kinase</fullName>
    </submittedName>
</protein>
<dbReference type="Gene3D" id="3.40.50.10330">
    <property type="entry name" value="Probable inorganic polyphosphate/atp-NAD kinase, domain 1"/>
    <property type="match status" value="1"/>
</dbReference>
<sequence>MASIGIIANPASGKDIRRLVSYATVFDNNEKVNIVKRIVLAAQGMGVEDIWFMPDSFQTGYKVIDELSCEMVLTARCRVLEMNISASAQDSTDAAAMMESMGLGCIVVLGGDGTSRAVAKSVKNIPILPVSTGTNNVYPLLIEGTVAGMAAAAAAMAGDEGRTCVRDKRIEVMRNGQVVDIALIDAVVSAEVFVGARAIWNLDNIMRVMVTRCHPASIGFSSVAGVLGIVRPWDDFGYSVVLGDSGMHVVAPIAAGVLKEVCVSHAGRMELDEEHSFTASGRCVIALDGEREIVLREGETVVFRIARNGPLRVDVRSTLEKALNNGVFSRGT</sequence>
<dbReference type="EMBL" id="JAGGKC010000014">
    <property type="protein sequence ID" value="MBP1919392.1"/>
    <property type="molecule type" value="Genomic_DNA"/>
</dbReference>
<gene>
    <name evidence="1" type="ORF">J2Z34_001881</name>
</gene>
<dbReference type="SUPFAM" id="SSF111331">
    <property type="entry name" value="NAD kinase/diacylglycerol kinase-like"/>
    <property type="match status" value="1"/>
</dbReference>
<keyword evidence="1" id="KW-0418">Kinase</keyword>